<protein>
    <submittedName>
        <fullName evidence="3">LuxR family transcriptional regulator</fullName>
    </submittedName>
</protein>
<evidence type="ECO:0000313" key="3">
    <source>
        <dbReference type="EMBL" id="KAA9001123.1"/>
    </source>
</evidence>
<dbReference type="Gene3D" id="1.10.10.10">
    <property type="entry name" value="Winged helix-like DNA-binding domain superfamily/Winged helix DNA-binding domain"/>
    <property type="match status" value="1"/>
</dbReference>
<evidence type="ECO:0000313" key="4">
    <source>
        <dbReference type="Proteomes" id="UP000335415"/>
    </source>
</evidence>
<dbReference type="AlphaFoldDB" id="A0A5J5G399"/>
<feature type="domain" description="HTH luxR-type" evidence="2">
    <location>
        <begin position="145"/>
        <end position="202"/>
    </location>
</feature>
<dbReference type="GO" id="GO:0006355">
    <property type="term" value="P:regulation of DNA-templated transcription"/>
    <property type="evidence" value="ECO:0007669"/>
    <property type="project" value="InterPro"/>
</dbReference>
<dbReference type="EMBL" id="VYKJ01000003">
    <property type="protein sequence ID" value="KAA9001123.1"/>
    <property type="molecule type" value="Genomic_DNA"/>
</dbReference>
<dbReference type="Proteomes" id="UP000335415">
    <property type="component" value="Unassembled WGS sequence"/>
</dbReference>
<reference evidence="3 4" key="1">
    <citation type="submission" date="2019-09" db="EMBL/GenBank/DDBJ databases">
        <authorList>
            <person name="Li Y."/>
        </authorList>
    </citation>
    <scope>NUCLEOTIDE SEQUENCE [LARGE SCALE GENOMIC DNA]</scope>
    <source>
        <strain evidence="3 4">L3-3HA</strain>
    </source>
</reference>
<gene>
    <name evidence="3" type="ORF">FJU30_07670</name>
</gene>
<dbReference type="InterPro" id="IPR000792">
    <property type="entry name" value="Tscrpt_reg_LuxR_C"/>
</dbReference>
<accession>A0A5J5G399</accession>
<keyword evidence="4" id="KW-1185">Reference proteome</keyword>
<comment type="caution">
    <text evidence="3">The sequence shown here is derived from an EMBL/GenBank/DDBJ whole genome shotgun (WGS) entry which is preliminary data.</text>
</comment>
<dbReference type="InterPro" id="IPR036388">
    <property type="entry name" value="WH-like_DNA-bd_sf"/>
</dbReference>
<evidence type="ECO:0000259" key="2">
    <source>
        <dbReference type="SMART" id="SM00421"/>
    </source>
</evidence>
<dbReference type="SMART" id="SM00421">
    <property type="entry name" value="HTH_LUXR"/>
    <property type="match status" value="1"/>
</dbReference>
<evidence type="ECO:0000256" key="1">
    <source>
        <dbReference type="ARBA" id="ARBA00023125"/>
    </source>
</evidence>
<dbReference type="RefSeq" id="WP_150434395.1">
    <property type="nucleotide sequence ID" value="NZ_VYKJ01000003.1"/>
</dbReference>
<keyword evidence="1" id="KW-0238">DNA-binding</keyword>
<dbReference type="SUPFAM" id="SSF46894">
    <property type="entry name" value="C-terminal effector domain of the bipartite response regulators"/>
    <property type="match status" value="1"/>
</dbReference>
<dbReference type="OrthoDB" id="6489893at2"/>
<sequence>MLKENNVAKSNVLVVSRCRYSSMGLAGFLERNLNSAENKYCYSYAEGKRIRAETLNRYDIVMMFTFRDLKQNIAILEIISSMYRLYNGKTKIVVFYDDERVVQLFSILGARVELISAKLPLNVLLEKVRTVLHSPTLGQLSFQQTRMLSAAERQVIFNLLKGISLQDIAKTRGTNVKTIFAQKYSAMKKLRLKHIGTVFTSAGAAH</sequence>
<name>A0A5J5G399_9GAMM</name>
<dbReference type="GO" id="GO:0003677">
    <property type="term" value="F:DNA binding"/>
    <property type="evidence" value="ECO:0007669"/>
    <property type="project" value="UniProtKB-KW"/>
</dbReference>
<dbReference type="InterPro" id="IPR016032">
    <property type="entry name" value="Sig_transdc_resp-reg_C-effctor"/>
</dbReference>
<proteinExistence type="predicted"/>
<organism evidence="3 4">
    <name type="scientific">Affinibrenneria salicis</name>
    <dbReference type="NCBI Taxonomy" id="2590031"/>
    <lineage>
        <taxon>Bacteria</taxon>
        <taxon>Pseudomonadati</taxon>
        <taxon>Pseudomonadota</taxon>
        <taxon>Gammaproteobacteria</taxon>
        <taxon>Enterobacterales</taxon>
        <taxon>Pectobacteriaceae</taxon>
        <taxon>Affinibrenneria</taxon>
    </lineage>
</organism>